<dbReference type="EMBL" id="JABUKG010000028">
    <property type="protein sequence ID" value="MBY6322873.1"/>
    <property type="molecule type" value="Genomic_DNA"/>
</dbReference>
<protein>
    <submittedName>
        <fullName evidence="2">DUF2630 family protein</fullName>
    </submittedName>
</protein>
<reference evidence="3 4" key="1">
    <citation type="submission" date="2016-10" db="EMBL/GenBank/DDBJ databases">
        <authorList>
            <person name="de Groot N.N."/>
        </authorList>
    </citation>
    <scope>NUCLEOTIDE SEQUENCE [LARGE SCALE GENOMIC DNA]</scope>
    <source>
        <strain evidence="3 4">DSM 44908</strain>
    </source>
</reference>
<dbReference type="OrthoDB" id="7376174at2"/>
<dbReference type="Proteomes" id="UP001520140">
    <property type="component" value="Unassembled WGS sequence"/>
</dbReference>
<dbReference type="RefSeq" id="WP_068102768.1">
    <property type="nucleotide sequence ID" value="NZ_CP135915.1"/>
</dbReference>
<dbReference type="GeneID" id="85487034"/>
<dbReference type="EMBL" id="FOJN01000013">
    <property type="protein sequence ID" value="SFA59257.1"/>
    <property type="molecule type" value="Genomic_DNA"/>
</dbReference>
<evidence type="ECO:0000256" key="1">
    <source>
        <dbReference type="SAM" id="MobiDB-lite"/>
    </source>
</evidence>
<evidence type="ECO:0000313" key="3">
    <source>
        <dbReference type="EMBL" id="SFA59257.1"/>
    </source>
</evidence>
<dbReference type="AlphaFoldDB" id="A0A1I0U5Z1"/>
<keyword evidence="5" id="KW-1185">Reference proteome</keyword>
<dbReference type="Pfam" id="PF10944">
    <property type="entry name" value="DUF2630"/>
    <property type="match status" value="1"/>
</dbReference>
<evidence type="ECO:0000313" key="4">
    <source>
        <dbReference type="Proteomes" id="UP000182054"/>
    </source>
</evidence>
<organism evidence="3 4">
    <name type="scientific">Rhodococcoides kroppenstedtii</name>
    <dbReference type="NCBI Taxonomy" id="293050"/>
    <lineage>
        <taxon>Bacteria</taxon>
        <taxon>Bacillati</taxon>
        <taxon>Actinomycetota</taxon>
        <taxon>Actinomycetes</taxon>
        <taxon>Mycobacteriales</taxon>
        <taxon>Nocardiaceae</taxon>
        <taxon>Rhodococcoides</taxon>
    </lineage>
</organism>
<dbReference type="InterPro" id="IPR020311">
    <property type="entry name" value="Uncharacterised_Rv0898c"/>
</dbReference>
<reference evidence="2 5" key="2">
    <citation type="submission" date="2020-06" db="EMBL/GenBank/DDBJ databases">
        <title>Taxonomy, biology and ecology of Rhodococcus bacteria occurring in California pistachio and other woody hosts as revealed by genome sequence analyses.</title>
        <authorList>
            <person name="Gai Y."/>
            <person name="Riely B."/>
        </authorList>
    </citation>
    <scope>NUCLEOTIDE SEQUENCE [LARGE SCALE GENOMIC DNA]</scope>
    <source>
        <strain evidence="2 5">BP-284</strain>
    </source>
</reference>
<proteinExistence type="predicted"/>
<dbReference type="Proteomes" id="UP000182054">
    <property type="component" value="Unassembled WGS sequence"/>
</dbReference>
<feature type="compositionally biased region" description="Polar residues" evidence="1">
    <location>
        <begin position="72"/>
        <end position="81"/>
    </location>
</feature>
<evidence type="ECO:0000313" key="5">
    <source>
        <dbReference type="Proteomes" id="UP001520140"/>
    </source>
</evidence>
<gene>
    <name evidence="2" type="ORF">HQ605_18835</name>
    <name evidence="3" type="ORF">SAMN05444374_113142</name>
</gene>
<feature type="region of interest" description="Disordered" evidence="1">
    <location>
        <begin position="60"/>
        <end position="81"/>
    </location>
</feature>
<evidence type="ECO:0000313" key="2">
    <source>
        <dbReference type="EMBL" id="MBY6322873.1"/>
    </source>
</evidence>
<accession>A0A1I0U5Z1</accession>
<sequence length="81" mass="9451">MAEQDLHARITELIDTEHRLRARAESGEIDPAEERAELQRIEESLDQCWDLLRRRRARRDAGLAPEDAEAQPVTQVENYLQ</sequence>
<name>A0A1I0U5Z1_9NOCA</name>